<dbReference type="InterPro" id="IPR005097">
    <property type="entry name" value="Sacchrp_dh_NADP-bd"/>
</dbReference>
<dbReference type="SUPFAM" id="SSF55347">
    <property type="entry name" value="Glyceraldehyde-3-phosphate dehydrogenase-like, C-terminal domain"/>
    <property type="match status" value="1"/>
</dbReference>
<dbReference type="EC" id="1.5.1.10" evidence="4"/>
<sequence length="432" mass="48681">MSYMLVQADKYDWQVTVADYNYDAACSKVCSHPRGEAVQFDVNDENLRNSLIQKADIVLNFLAPPFQYLIALDCLTNSKSVISASYENSRVGLLNNDAKRKGILILNEMGLDPGIDHMSAMSLIQRIRDKGGYISSFVSYGSGVPAPEVKSNPLNYCITWNPRNVVMAGDVGALYMEQEQMKLLPYEQLFHRTWNVEIEDVGTFEAYPNRDSLVYQELFKLGKVKTMVRGTLRYPGWSETWAQIVKLGIPNEYLKIPNLDKMTYREFIEMFLPLNANGNNIEPRIANFLKISPTGRIMENFKWLGLFSDEVIGGNVQTAAEVMQKILIEKMPLPKGARDMVILAHEIVAEYPTQNKREKYTSTLVDYGVPNGITAIAKTVGAPAGIAAKLILLGELKLTGTHIPTHPDIYQKVLKELEELNLKFVEKVKDIE</sequence>
<dbReference type="SUPFAM" id="SSF51735">
    <property type="entry name" value="NAD(P)-binding Rossmann-fold domains"/>
    <property type="match status" value="1"/>
</dbReference>
<dbReference type="Gene3D" id="1.10.1870.10">
    <property type="entry name" value="Domain 3, Saccharopine reductase"/>
    <property type="match status" value="1"/>
</dbReference>
<dbReference type="Pfam" id="PF03435">
    <property type="entry name" value="Sacchrp_dh_NADP"/>
    <property type="match status" value="1"/>
</dbReference>
<dbReference type="GO" id="GO:0005737">
    <property type="term" value="C:cytoplasm"/>
    <property type="evidence" value="ECO:0007669"/>
    <property type="project" value="TreeGrafter"/>
</dbReference>
<reference evidence="4" key="1">
    <citation type="submission" date="2018-06" db="EMBL/GenBank/DDBJ databases">
        <authorList>
            <person name="Zhirakovskaya E."/>
        </authorList>
    </citation>
    <scope>NUCLEOTIDE SEQUENCE</scope>
</reference>
<dbReference type="PANTHER" id="PTHR11133:SF22">
    <property type="entry name" value="ALPHA-AMINOADIPIC SEMIALDEHYDE SYNTHASE, MITOCHONDRIAL"/>
    <property type="match status" value="1"/>
</dbReference>
<organism evidence="4">
    <name type="scientific">hydrothermal vent metagenome</name>
    <dbReference type="NCBI Taxonomy" id="652676"/>
    <lineage>
        <taxon>unclassified sequences</taxon>
        <taxon>metagenomes</taxon>
        <taxon>ecological metagenomes</taxon>
    </lineage>
</organism>
<evidence type="ECO:0000256" key="1">
    <source>
        <dbReference type="ARBA" id="ARBA00023002"/>
    </source>
</evidence>
<evidence type="ECO:0000259" key="3">
    <source>
        <dbReference type="Pfam" id="PF16653"/>
    </source>
</evidence>
<gene>
    <name evidence="4" type="ORF">MNBD_IGNAVI01-1189</name>
</gene>
<dbReference type="Gene3D" id="3.40.50.720">
    <property type="entry name" value="NAD(P)-binding Rossmann-like Domain"/>
    <property type="match status" value="1"/>
</dbReference>
<accession>A0A3B1CBV1</accession>
<proteinExistence type="predicted"/>
<evidence type="ECO:0000313" key="4">
    <source>
        <dbReference type="EMBL" id="VAX22163.1"/>
    </source>
</evidence>
<feature type="domain" description="Saccharopine dehydrogenase NADP binding" evidence="2">
    <location>
        <begin position="4"/>
        <end position="105"/>
    </location>
</feature>
<dbReference type="Gene3D" id="3.30.360.10">
    <property type="entry name" value="Dihydrodipicolinate Reductase, domain 2"/>
    <property type="match status" value="1"/>
</dbReference>
<dbReference type="InterPro" id="IPR051168">
    <property type="entry name" value="AASS"/>
</dbReference>
<dbReference type="AlphaFoldDB" id="A0A3B1CBV1"/>
<dbReference type="PANTHER" id="PTHR11133">
    <property type="entry name" value="SACCHAROPINE DEHYDROGENASE"/>
    <property type="match status" value="1"/>
</dbReference>
<dbReference type="GO" id="GO:0004755">
    <property type="term" value="F:saccharopine dehydrogenase (NADP+, L-glutamate-forming) activity"/>
    <property type="evidence" value="ECO:0007669"/>
    <property type="project" value="UniProtKB-EC"/>
</dbReference>
<dbReference type="InterPro" id="IPR036291">
    <property type="entry name" value="NAD(P)-bd_dom_sf"/>
</dbReference>
<dbReference type="GO" id="GO:0019878">
    <property type="term" value="P:lysine biosynthetic process via aminoadipic acid"/>
    <property type="evidence" value="ECO:0007669"/>
    <property type="project" value="TreeGrafter"/>
</dbReference>
<dbReference type="Pfam" id="PF16653">
    <property type="entry name" value="Sacchrp_dh_C"/>
    <property type="match status" value="1"/>
</dbReference>
<protein>
    <submittedName>
        <fullName evidence="4">Saccharopine dehydrogenase [NADP, L-glutamate-forming]</fullName>
        <ecNumber evidence="4">1.5.1.10</ecNumber>
    </submittedName>
</protein>
<feature type="domain" description="Saccharopine dehydrogenase-like C-terminal" evidence="3">
    <location>
        <begin position="110"/>
        <end position="419"/>
    </location>
</feature>
<dbReference type="EMBL" id="UOGD01000217">
    <property type="protein sequence ID" value="VAX22163.1"/>
    <property type="molecule type" value="Genomic_DNA"/>
</dbReference>
<name>A0A3B1CBV1_9ZZZZ</name>
<keyword evidence="1 4" id="KW-0560">Oxidoreductase</keyword>
<dbReference type="InterPro" id="IPR032095">
    <property type="entry name" value="Sacchrp_dh-like_C"/>
</dbReference>
<evidence type="ECO:0000259" key="2">
    <source>
        <dbReference type="Pfam" id="PF03435"/>
    </source>
</evidence>